<dbReference type="RefSeq" id="WP_028105605.1">
    <property type="nucleotide sequence ID" value="NZ_LVVL01000001.1"/>
</dbReference>
<dbReference type="EMBL" id="LVVL01000001">
    <property type="protein sequence ID" value="OAN14357.1"/>
    <property type="molecule type" value="Genomic_DNA"/>
</dbReference>
<evidence type="ECO:0000313" key="3">
    <source>
        <dbReference type="Proteomes" id="UP000078447"/>
    </source>
</evidence>
<comment type="caution">
    <text evidence="2">The sequence shown here is derived from an EMBL/GenBank/DDBJ whole genome shotgun (WGS) entry which is preliminary data.</text>
</comment>
<evidence type="ECO:0000256" key="1">
    <source>
        <dbReference type="SAM" id="SignalP"/>
    </source>
</evidence>
<dbReference type="Proteomes" id="UP000078447">
    <property type="component" value="Unassembled WGS sequence"/>
</dbReference>
<protein>
    <submittedName>
        <fullName evidence="2">Uncharacterized protein</fullName>
    </submittedName>
</protein>
<feature type="chain" id="PRO_5046168575" evidence="1">
    <location>
        <begin position="27"/>
        <end position="237"/>
    </location>
</feature>
<reference evidence="2 3" key="1">
    <citation type="submission" date="2016-03" db="EMBL/GenBank/DDBJ databases">
        <authorList>
            <person name="Cho S.-Y."/>
            <person name="Lim S."/>
            <person name="Kim H."/>
            <person name="Soh E.H."/>
            <person name="Moon J.S."/>
        </authorList>
    </citation>
    <scope>NUCLEOTIDE SEQUENCE [LARGE SCALE GENOMIC DNA]</scope>
    <source>
        <strain evidence="2 3">KCTC 3810</strain>
    </source>
</reference>
<name>A0ABX2V839_9BACL</name>
<feature type="signal peptide" evidence="1">
    <location>
        <begin position="1"/>
        <end position="26"/>
    </location>
</feature>
<keyword evidence="3" id="KW-1185">Reference proteome</keyword>
<keyword evidence="1" id="KW-0732">Signal</keyword>
<gene>
    <name evidence="2" type="ORF">A3783_00075</name>
</gene>
<sequence>MTTTFGKLTIAAILAGSTLIAGTAQAATKEEIQATTQFEALKTGMTMEQVAKVLYGKSYKTQLTKKDGSTMLKKKPEFADKEDGQKFAAYNFYDTKVKVAPTYTALSFATKTKDSVYRLTSKMINVTAKTKLGVRESKMQLTKGAKLTEGMTEQQLDAVLTGKGLGEWMDWSNFDYSMVASKAEIKLGLADPIMMKSYVFQTTDPKKRMVVSMDYNFKKKIYEVFMYEKVSTTESLL</sequence>
<proteinExistence type="predicted"/>
<accession>A0ABX2V839</accession>
<organism evidence="2 3">
    <name type="scientific">Exiguobacterium undae</name>
    <dbReference type="NCBI Taxonomy" id="169177"/>
    <lineage>
        <taxon>Bacteria</taxon>
        <taxon>Bacillati</taxon>
        <taxon>Bacillota</taxon>
        <taxon>Bacilli</taxon>
        <taxon>Bacillales</taxon>
        <taxon>Bacillales Family XII. Incertae Sedis</taxon>
        <taxon>Exiguobacterium</taxon>
    </lineage>
</organism>
<evidence type="ECO:0000313" key="2">
    <source>
        <dbReference type="EMBL" id="OAN14357.1"/>
    </source>
</evidence>